<evidence type="ECO:0000313" key="2">
    <source>
        <dbReference type="EMBL" id="KIQ27479.1"/>
    </source>
</evidence>
<organism evidence="2 3">
    <name type="scientific">Variovorax paradoxus</name>
    <dbReference type="NCBI Taxonomy" id="34073"/>
    <lineage>
        <taxon>Bacteria</taxon>
        <taxon>Pseudomonadati</taxon>
        <taxon>Pseudomonadota</taxon>
        <taxon>Betaproteobacteria</taxon>
        <taxon>Burkholderiales</taxon>
        <taxon>Comamonadaceae</taxon>
        <taxon>Variovorax</taxon>
    </lineage>
</organism>
<dbReference type="OrthoDB" id="450143at2"/>
<protein>
    <submittedName>
        <fullName evidence="2">Uncharacterized protein</fullName>
    </submittedName>
</protein>
<dbReference type="EMBL" id="JXQQ01000054">
    <property type="protein sequence ID" value="KIQ27479.1"/>
    <property type="molecule type" value="Genomic_DNA"/>
</dbReference>
<feature type="region of interest" description="Disordered" evidence="1">
    <location>
        <begin position="12"/>
        <end position="32"/>
    </location>
</feature>
<name>A0A0D0MA74_VARPD</name>
<comment type="caution">
    <text evidence="2">The sequence shown here is derived from an EMBL/GenBank/DDBJ whole genome shotgun (WGS) entry which is preliminary data.</text>
</comment>
<accession>A0A0D0MA74</accession>
<proteinExistence type="predicted"/>
<dbReference type="AlphaFoldDB" id="A0A0D0MA74"/>
<reference evidence="2 3" key="1">
    <citation type="submission" date="2014-12" db="EMBL/GenBank/DDBJ databases">
        <title>16Stimator: statistical estimation of ribosomal gene copy numbers from draft genome assemblies.</title>
        <authorList>
            <person name="Perisin M.A."/>
            <person name="Vetter M."/>
            <person name="Gilbert J.A."/>
            <person name="Bergelson J."/>
        </authorList>
    </citation>
    <scope>NUCLEOTIDE SEQUENCE [LARGE SCALE GENOMIC DNA]</scope>
    <source>
        <strain evidence="2 3">MEDvA23</strain>
    </source>
</reference>
<dbReference type="RefSeq" id="WP_042580985.1">
    <property type="nucleotide sequence ID" value="NZ_JXQQ01000054.1"/>
</dbReference>
<dbReference type="Proteomes" id="UP000032067">
    <property type="component" value="Unassembled WGS sequence"/>
</dbReference>
<sequence length="263" mass="30565">MRDDMDKVIVERPRRGGSWQGDGRAWRNSKEAGSHLGMKRGYHRTKWLNENLAPLKRWLHKQVHRPWDKVYAELCSGIDRRSTVQAHIFEHIDDFVERGAVMRDGQVWVSASWWGRGGRAPLEEASHVELFVHPLTGILLPNRRLREARAAQRTRHGTWAERRGDKPCAVYHVIDENTQWHRVDGCWFEVTLAKFPERVDAAKREEKRYDVLRRCMVTHGGAGRRPAPDMPTHASLYGRNDVYAANKRQLGRREVRARLGDDA</sequence>
<gene>
    <name evidence="2" type="ORF">RT97_22165</name>
</gene>
<evidence type="ECO:0000313" key="3">
    <source>
        <dbReference type="Proteomes" id="UP000032067"/>
    </source>
</evidence>
<evidence type="ECO:0000256" key="1">
    <source>
        <dbReference type="SAM" id="MobiDB-lite"/>
    </source>
</evidence>